<keyword evidence="6" id="KW-0808">Transferase</keyword>
<keyword evidence="1" id="KW-0723">Serine/threonine-protein kinase</keyword>
<dbReference type="PROSITE" id="PS00108">
    <property type="entry name" value="PROTEIN_KINASE_ST"/>
    <property type="match status" value="1"/>
</dbReference>
<dbReference type="GO" id="GO:0004674">
    <property type="term" value="F:protein serine/threonine kinase activity"/>
    <property type="evidence" value="ECO:0007669"/>
    <property type="project" value="UniProtKB-KW"/>
</dbReference>
<dbReference type="Proteomes" id="UP000027456">
    <property type="component" value="Unassembled WGS sequence"/>
</dbReference>
<gene>
    <name evidence="6" type="ORF">V565_034340</name>
</gene>
<comment type="caution">
    <text evidence="6">The sequence shown here is derived from an EMBL/GenBank/DDBJ whole genome shotgun (WGS) entry which is preliminary data.</text>
</comment>
<feature type="region of interest" description="Disordered" evidence="4">
    <location>
        <begin position="205"/>
        <end position="226"/>
    </location>
</feature>
<dbReference type="AlphaFoldDB" id="A0A074S1T7"/>
<dbReference type="SMART" id="SM00220">
    <property type="entry name" value="S_TKc"/>
    <property type="match status" value="1"/>
</dbReference>
<keyword evidence="6" id="KW-0418">Kinase</keyword>
<evidence type="ECO:0000256" key="3">
    <source>
        <dbReference type="ARBA" id="ARBA00022840"/>
    </source>
</evidence>
<dbReference type="InterPro" id="IPR050117">
    <property type="entry name" value="MAPK"/>
</dbReference>
<dbReference type="PROSITE" id="PS50011">
    <property type="entry name" value="PROTEIN_KINASE_DOM"/>
    <property type="match status" value="1"/>
</dbReference>
<dbReference type="InterPro" id="IPR008271">
    <property type="entry name" value="Ser/Thr_kinase_AS"/>
</dbReference>
<keyword evidence="7" id="KW-1185">Reference proteome</keyword>
<protein>
    <submittedName>
        <fullName evidence="6">Serine/Threonine kinase catalytic domain protein</fullName>
    </submittedName>
</protein>
<evidence type="ECO:0000313" key="7">
    <source>
        <dbReference type="Proteomes" id="UP000027456"/>
    </source>
</evidence>
<dbReference type="Gene3D" id="1.10.510.10">
    <property type="entry name" value="Transferase(Phosphotransferase) domain 1"/>
    <property type="match status" value="1"/>
</dbReference>
<name>A0A074S1T7_9AGAM</name>
<keyword evidence="2" id="KW-0547">Nucleotide-binding</keyword>
<organism evidence="6 7">
    <name type="scientific">Rhizoctonia solani 123E</name>
    <dbReference type="NCBI Taxonomy" id="1423351"/>
    <lineage>
        <taxon>Eukaryota</taxon>
        <taxon>Fungi</taxon>
        <taxon>Dikarya</taxon>
        <taxon>Basidiomycota</taxon>
        <taxon>Agaricomycotina</taxon>
        <taxon>Agaricomycetes</taxon>
        <taxon>Cantharellales</taxon>
        <taxon>Ceratobasidiaceae</taxon>
        <taxon>Rhizoctonia</taxon>
    </lineage>
</organism>
<evidence type="ECO:0000256" key="1">
    <source>
        <dbReference type="ARBA" id="ARBA00022527"/>
    </source>
</evidence>
<evidence type="ECO:0000256" key="2">
    <source>
        <dbReference type="ARBA" id="ARBA00022741"/>
    </source>
</evidence>
<sequence length="494" mass="54728">MTFDSEGSDEYSSSFEAGIYDDSQIQAEGIHATIYRTEIGENSQNRVSSREIRAVKAVTAFKNARLEPHDIRSEAYVLARLRHQNIIELLDASYSHQQKLFQIFMPFVSLTLYDLLENPKCSPYLPPKQAPEFGQAPRLNLQTVSRFRTLAKSFLFQIVSAVAFLHTNNQPVAHRDLKPSNILVQPDGCIKLIDFGISWEGRPRGRGGSFEEDHSNNGNGRLNGFTNAPKPEWDETPERMCCQVSSGPYRAPELLFAPRQYDAYASDLWSLGVLASAFFTSVQFEPKHSASTPGEFDWDALVFESDESADPMSNPPDATIPFNVPGSVTSLDRSGSWHRMSLFDSTRGEIGLIASIFKLLGTPTEQTWPEFNALPAASALIFNPMSPRALRPLLPNLTPSETPTSAAEGRDCVQERENVIGLIQGLVRYPPQSRASAFDLLHHSYFHQGSSVILPPGYADADRSQSSQAESNSLADFISQLISTSSDEDSSPLE</sequence>
<keyword evidence="3" id="KW-0067">ATP-binding</keyword>
<dbReference type="InterPro" id="IPR000719">
    <property type="entry name" value="Prot_kinase_dom"/>
</dbReference>
<dbReference type="InterPro" id="IPR011009">
    <property type="entry name" value="Kinase-like_dom_sf"/>
</dbReference>
<dbReference type="Gene3D" id="3.30.200.20">
    <property type="entry name" value="Phosphorylase Kinase, domain 1"/>
    <property type="match status" value="1"/>
</dbReference>
<dbReference type="Pfam" id="PF00069">
    <property type="entry name" value="Pkinase"/>
    <property type="match status" value="1"/>
</dbReference>
<evidence type="ECO:0000256" key="4">
    <source>
        <dbReference type="SAM" id="MobiDB-lite"/>
    </source>
</evidence>
<feature type="compositionally biased region" description="Polar residues" evidence="4">
    <location>
        <begin position="216"/>
        <end position="226"/>
    </location>
</feature>
<dbReference type="SUPFAM" id="SSF56112">
    <property type="entry name" value="Protein kinase-like (PK-like)"/>
    <property type="match status" value="1"/>
</dbReference>
<dbReference type="PANTHER" id="PTHR24055">
    <property type="entry name" value="MITOGEN-ACTIVATED PROTEIN KINASE"/>
    <property type="match status" value="1"/>
</dbReference>
<accession>A0A074S1T7</accession>
<dbReference type="STRING" id="1423351.A0A074S1T7"/>
<feature type="domain" description="Protein kinase" evidence="5">
    <location>
        <begin position="20"/>
        <end position="446"/>
    </location>
</feature>
<dbReference type="EMBL" id="AZST01000070">
    <property type="protein sequence ID" value="KEP53199.1"/>
    <property type="molecule type" value="Genomic_DNA"/>
</dbReference>
<reference evidence="6 7" key="1">
    <citation type="submission" date="2013-12" db="EMBL/GenBank/DDBJ databases">
        <authorList>
            <person name="Cubeta M."/>
            <person name="Pakala S."/>
            <person name="Fedorova N."/>
            <person name="Thomas E."/>
            <person name="Dean R."/>
            <person name="Jabaji S."/>
            <person name="Neate S."/>
            <person name="Toda T."/>
            <person name="Tavantzis S."/>
            <person name="Vilgalys R."/>
            <person name="Bharathan N."/>
            <person name="Pakala S."/>
            <person name="Losada L.S."/>
            <person name="Zafar N."/>
            <person name="Nierman W."/>
        </authorList>
    </citation>
    <scope>NUCLEOTIDE SEQUENCE [LARGE SCALE GENOMIC DNA]</scope>
    <source>
        <strain evidence="6 7">123E</strain>
    </source>
</reference>
<evidence type="ECO:0000313" key="6">
    <source>
        <dbReference type="EMBL" id="KEP53199.1"/>
    </source>
</evidence>
<evidence type="ECO:0000259" key="5">
    <source>
        <dbReference type="PROSITE" id="PS50011"/>
    </source>
</evidence>
<dbReference type="HOGENOM" id="CLU_000288_50_0_1"/>
<dbReference type="GO" id="GO:0005524">
    <property type="term" value="F:ATP binding"/>
    <property type="evidence" value="ECO:0007669"/>
    <property type="project" value="UniProtKB-KW"/>
</dbReference>
<proteinExistence type="predicted"/>
<dbReference type="OrthoDB" id="413582at2759"/>